<reference evidence="11" key="1">
    <citation type="journal article" date="2022" name="New Phytol.">
        <title>Evolutionary transition to the ectomycorrhizal habit in the genomes of a hyperdiverse lineage of mushroom-forming fungi.</title>
        <authorList>
            <person name="Looney B."/>
            <person name="Miyauchi S."/>
            <person name="Morin E."/>
            <person name="Drula E."/>
            <person name="Courty P.E."/>
            <person name="Kohler A."/>
            <person name="Kuo A."/>
            <person name="LaButti K."/>
            <person name="Pangilinan J."/>
            <person name="Lipzen A."/>
            <person name="Riley R."/>
            <person name="Andreopoulos W."/>
            <person name="He G."/>
            <person name="Johnson J."/>
            <person name="Nolan M."/>
            <person name="Tritt A."/>
            <person name="Barry K.W."/>
            <person name="Grigoriev I.V."/>
            <person name="Nagy L.G."/>
            <person name="Hibbett D."/>
            <person name="Henrissat B."/>
            <person name="Matheny P.B."/>
            <person name="Labbe J."/>
            <person name="Martin F.M."/>
        </authorList>
    </citation>
    <scope>NUCLEOTIDE SEQUENCE</scope>
    <source>
        <strain evidence="11">BPL690</strain>
    </source>
</reference>
<protein>
    <submittedName>
        <fullName evidence="11">Kinase-like domain-containing protein</fullName>
    </submittedName>
</protein>
<keyword evidence="8" id="KW-0206">Cytoskeleton</keyword>
<evidence type="ECO:0000256" key="4">
    <source>
        <dbReference type="ARBA" id="ARBA00022679"/>
    </source>
</evidence>
<keyword evidence="7" id="KW-0067">ATP-binding</keyword>
<evidence type="ECO:0000313" key="12">
    <source>
        <dbReference type="Proteomes" id="UP001203297"/>
    </source>
</evidence>
<keyword evidence="6 11" id="KW-0418">Kinase</keyword>
<evidence type="ECO:0000256" key="7">
    <source>
        <dbReference type="ARBA" id="ARBA00022840"/>
    </source>
</evidence>
<keyword evidence="12" id="KW-1185">Reference proteome</keyword>
<organism evidence="11 12">
    <name type="scientific">Multifurca ochricompacta</name>
    <dbReference type="NCBI Taxonomy" id="376703"/>
    <lineage>
        <taxon>Eukaryota</taxon>
        <taxon>Fungi</taxon>
        <taxon>Dikarya</taxon>
        <taxon>Basidiomycota</taxon>
        <taxon>Agaricomycotina</taxon>
        <taxon>Agaricomycetes</taxon>
        <taxon>Russulales</taxon>
        <taxon>Russulaceae</taxon>
        <taxon>Multifurca</taxon>
    </lineage>
</organism>
<dbReference type="InterPro" id="IPR011009">
    <property type="entry name" value="Kinase-like_dom_sf"/>
</dbReference>
<evidence type="ECO:0000259" key="10">
    <source>
        <dbReference type="PROSITE" id="PS50011"/>
    </source>
</evidence>
<dbReference type="GO" id="GO:0004674">
    <property type="term" value="F:protein serine/threonine kinase activity"/>
    <property type="evidence" value="ECO:0007669"/>
    <property type="project" value="TreeGrafter"/>
</dbReference>
<keyword evidence="5" id="KW-0547">Nucleotide-binding</keyword>
<feature type="region of interest" description="Disordered" evidence="9">
    <location>
        <begin position="234"/>
        <end position="253"/>
    </location>
</feature>
<dbReference type="SUPFAM" id="SSF56112">
    <property type="entry name" value="Protein kinase-like (PK-like)"/>
    <property type="match status" value="1"/>
</dbReference>
<evidence type="ECO:0000256" key="8">
    <source>
        <dbReference type="ARBA" id="ARBA00023212"/>
    </source>
</evidence>
<evidence type="ECO:0000256" key="1">
    <source>
        <dbReference type="ARBA" id="ARBA00004300"/>
    </source>
</evidence>
<evidence type="ECO:0000256" key="2">
    <source>
        <dbReference type="ARBA" id="ARBA00004647"/>
    </source>
</evidence>
<dbReference type="PROSITE" id="PS50011">
    <property type="entry name" value="PROTEIN_KINASE_DOM"/>
    <property type="match status" value="1"/>
</dbReference>
<dbReference type="Gene3D" id="1.10.510.10">
    <property type="entry name" value="Transferase(Phosphotransferase) domain 1"/>
    <property type="match status" value="1"/>
</dbReference>
<feature type="compositionally biased region" description="Basic and acidic residues" evidence="9">
    <location>
        <begin position="234"/>
        <end position="250"/>
    </location>
</feature>
<dbReference type="InterPro" id="IPR001245">
    <property type="entry name" value="Ser-Thr/Tyr_kinase_cat_dom"/>
</dbReference>
<feature type="domain" description="Protein kinase" evidence="10">
    <location>
        <begin position="1"/>
        <end position="358"/>
    </location>
</feature>
<evidence type="ECO:0000256" key="9">
    <source>
        <dbReference type="SAM" id="MobiDB-lite"/>
    </source>
</evidence>
<dbReference type="SMART" id="SM00220">
    <property type="entry name" value="S_TKc"/>
    <property type="match status" value="1"/>
</dbReference>
<evidence type="ECO:0000256" key="3">
    <source>
        <dbReference type="ARBA" id="ARBA00010886"/>
    </source>
</evidence>
<dbReference type="InterPro" id="IPR000719">
    <property type="entry name" value="Prot_kinase_dom"/>
</dbReference>
<dbReference type="GO" id="GO:0005524">
    <property type="term" value="F:ATP binding"/>
    <property type="evidence" value="ECO:0007669"/>
    <property type="project" value="UniProtKB-KW"/>
</dbReference>
<accession>A0AAD4LZ02</accession>
<keyword evidence="8" id="KW-0963">Cytoplasm</keyword>
<sequence>MASPRASREIGTLFGSELWWKNYYPEIEGHGYRLRPRYHPEWNPSWRISGRDFFAVEDGQPLLSRGVMDATCLRDDRQVILKRVLVGEEQHELKIARLFSSSELRGEPRNHCVPLLDSFELQNVHNEKLMVMPSLRPFDNPPFQTFGEFVAFFSQICDGLGFMHEKNVAHRDCTANNIMFDPSGMYPKGFHPIKINRCKNFKRNAKRYTRTQRPPRYYLIDFGLSRQYSSRDALDEPLRGGDKSAPEHQHGGPCNPFQTDIYYLGNLIREKFTQKYHGFEFMEGLVAEMTHEDPAKRPTIESVIMIFSVIRSSLSTRKLRSLITSRRDPGLINAFRLSKHAIRTILHILLRKAPIPDT</sequence>
<dbReference type="PANTHER" id="PTHR43289:SF6">
    <property type="entry name" value="SERINE_THREONINE-PROTEIN KINASE NEKL-3"/>
    <property type="match status" value="1"/>
</dbReference>
<proteinExistence type="inferred from homology"/>
<evidence type="ECO:0000256" key="5">
    <source>
        <dbReference type="ARBA" id="ARBA00022741"/>
    </source>
</evidence>
<name>A0AAD4LZ02_9AGAM</name>
<dbReference type="EMBL" id="WTXG01000051">
    <property type="protein sequence ID" value="KAI0296104.1"/>
    <property type="molecule type" value="Genomic_DNA"/>
</dbReference>
<dbReference type="Pfam" id="PF07714">
    <property type="entry name" value="PK_Tyr_Ser-Thr"/>
    <property type="match status" value="1"/>
</dbReference>
<gene>
    <name evidence="11" type="ORF">B0F90DRAFT_1669872</name>
</gene>
<comment type="similarity">
    <text evidence="3">Belongs to the protein kinase superfamily. NEK Ser/Thr protein kinase family. NIMA subfamily.</text>
</comment>
<comment type="subcellular location">
    <subcellularLocation>
        <location evidence="1">Cytoplasm</location>
        <location evidence="1">Cytoskeleton</location>
        <location evidence="1">Microtubule organizing center</location>
        <location evidence="1">Centrosome</location>
    </subcellularLocation>
    <subcellularLocation>
        <location evidence="2">Cytoplasm</location>
        <location evidence="2">Cytoskeleton</location>
        <location evidence="2">Spindle pole</location>
    </subcellularLocation>
</comment>
<dbReference type="PANTHER" id="PTHR43289">
    <property type="entry name" value="MITOGEN-ACTIVATED PROTEIN KINASE KINASE KINASE 20-RELATED"/>
    <property type="match status" value="1"/>
</dbReference>
<evidence type="ECO:0000256" key="6">
    <source>
        <dbReference type="ARBA" id="ARBA00022777"/>
    </source>
</evidence>
<evidence type="ECO:0000313" key="11">
    <source>
        <dbReference type="EMBL" id="KAI0296104.1"/>
    </source>
</evidence>
<comment type="caution">
    <text evidence="11">The sequence shown here is derived from an EMBL/GenBank/DDBJ whole genome shotgun (WGS) entry which is preliminary data.</text>
</comment>
<dbReference type="AlphaFoldDB" id="A0AAD4LZ02"/>
<dbReference type="Proteomes" id="UP001203297">
    <property type="component" value="Unassembled WGS sequence"/>
</dbReference>
<keyword evidence="4" id="KW-0808">Transferase</keyword>